<dbReference type="InterPro" id="IPR013217">
    <property type="entry name" value="Methyltransf_12"/>
</dbReference>
<dbReference type="eggNOG" id="KOG1202">
    <property type="taxonomic scope" value="Eukaryota"/>
</dbReference>
<dbReference type="InterPro" id="IPR023213">
    <property type="entry name" value="CAT-like_dom_sf"/>
</dbReference>
<dbReference type="SUPFAM" id="SSF51735">
    <property type="entry name" value="NAD(P)-binding Rossmann-fold domains"/>
    <property type="match status" value="2"/>
</dbReference>
<dbReference type="KEGG" id="ela:UCREL1_7377"/>
<evidence type="ECO:0000313" key="13">
    <source>
        <dbReference type="EMBL" id="EMR65646.1"/>
    </source>
</evidence>
<dbReference type="SMART" id="SM00826">
    <property type="entry name" value="PKS_DH"/>
    <property type="match status" value="1"/>
</dbReference>
<keyword evidence="2" id="KW-0597">Phosphoprotein</keyword>
<dbReference type="SUPFAM" id="SSF52777">
    <property type="entry name" value="CoA-dependent acyltransferases"/>
    <property type="match status" value="2"/>
</dbReference>
<dbReference type="GO" id="GO:0004312">
    <property type="term" value="F:fatty acid synthase activity"/>
    <property type="evidence" value="ECO:0007669"/>
    <property type="project" value="TreeGrafter"/>
</dbReference>
<dbReference type="InterPro" id="IPR013968">
    <property type="entry name" value="PKS_KR"/>
</dbReference>
<dbReference type="OrthoDB" id="329835at2759"/>
<dbReference type="InterPro" id="IPR049551">
    <property type="entry name" value="PKS_DH_C"/>
</dbReference>
<dbReference type="SMART" id="SM00827">
    <property type="entry name" value="PKS_AT"/>
    <property type="match status" value="1"/>
</dbReference>
<dbReference type="PROSITE" id="PS52004">
    <property type="entry name" value="KS3_2"/>
    <property type="match status" value="1"/>
</dbReference>
<dbReference type="SMART" id="SM00829">
    <property type="entry name" value="PKS_ER"/>
    <property type="match status" value="1"/>
</dbReference>
<dbReference type="HOGENOM" id="CLU_000022_31_0_1"/>
<evidence type="ECO:0000256" key="2">
    <source>
        <dbReference type="ARBA" id="ARBA00022553"/>
    </source>
</evidence>
<feature type="active site" description="Proton donor; for dehydratase activity" evidence="8">
    <location>
        <position position="1145"/>
    </location>
</feature>
<dbReference type="SUPFAM" id="SSF47336">
    <property type="entry name" value="ACP-like"/>
    <property type="match status" value="1"/>
</dbReference>
<dbReference type="Gene3D" id="3.30.559.10">
    <property type="entry name" value="Chloramphenicol acetyltransferase-like domain"/>
    <property type="match status" value="1"/>
</dbReference>
<dbReference type="InterPro" id="IPR020843">
    <property type="entry name" value="ER"/>
</dbReference>
<dbReference type="Gene3D" id="1.10.275.20">
    <property type="entry name" value="Choline/Carnitine o-acyltransferase"/>
    <property type="match status" value="1"/>
</dbReference>
<keyword evidence="5" id="KW-0560">Oxidoreductase</keyword>
<dbReference type="InterPro" id="IPR014031">
    <property type="entry name" value="Ketoacyl_synth_C"/>
</dbReference>
<dbReference type="SMART" id="SM00823">
    <property type="entry name" value="PKS_PP"/>
    <property type="match status" value="1"/>
</dbReference>
<sequence>MTNTSPIPLAIVGIGCRFPGDATNPDKLWDLLASGKSAWSKVPADRWNEEAFLHPDPDDNNGSHNHVGGHFLKQDVGEFDAGFFNVLPGEAASMDPQQRLLLETTYEALESAGIRQEDIQKSNTAVYMAMFTRDYDRNVYKDMMSIPKYHVTGTGDAILANRISHLFDLNGPSVTMDTGCSGGMAAISHACKALRSGESDMALAGAANLILSPDHMISMSNLHMLNKDGRSYSFDSRGAGYGRGEGIATLVIKRLDDALKANDPIRAVLLDASINQDGHTAGITLPSGAAQEALERKVWNKLNLHPSEVGYVEAHGTGTLAGDGAELEGISRVFCQERDAASPLVVGSIKSNIGHLESCSGLAAMIKAILILEHGAIPPNVNFEHPRANLNLKQKKIKVPQTLQPWSQAGIARVSVNSFGYGGTNAHAVLERPLLQVAADEATTEGIPRLFTLSAASQTSLQNILGSIAGWVSKHEDSTSLRDLAYTLSERRSIMPWRFSSVATTQQELVEALEKASQSADAVNRISPEVKIGFVFSGQGAQWAGMGRELLADPVFHDSIHQSNKILADLGSSWDLLEELLREKQASRLKEAELAQPATTAVQIALVDLVRGWGVSPDTVVGHSSGEIAAAYAAGHLSHHQAIKAAYFRGFSSTIAKQKGFGNGGMLAVGVGESEVAPYLKMLKQGIAVVACQNSPSSVTISGDDAAITELSKLLTRDDVFNRRLLVDTAYHSHHMQAAAEEYRASLGDITQSPLPKTAVKMFSSVTGSLKSSQFDGDYWTSNLVNKVRFCDALQALCRADYTSSRGVQPHRIFIEIGPHAALAGPARQCIADLAEPLPYSYTSVLVRGTAAIHSALTMAGSLFSRGYPLDMTAVTASDPTWKNATVLHNLPSYSWDHSKRHWHESRLSRDYRLRKHPYHDLLGIRMTDNTPLRPVWRHMIGVEGLPWLRDHVVDGLIVFPGAGYLCMAMEAASQLASDRYSGRKIQRMRLQNVSFLKGLVVPDGRARVEVQLAFSPEGADNGSTMQHGFSVTAFTGDDNWNENCRGSIVVEFASESQGRSFETLVTYGEVSSQLDPASAQRIQSGDLYQELRRVGNAYGPTFSGIEELQMGDDIAISTVAIPDVQSVMPANYIRHHIIHPSTLDIILHSSLPLVNQKLGAGSVMPVRIDNVAVSLEVENAPGTILSVVTSLTSSHFRAAEADLVIFPGRNGSTATPVISVSGMELRSLASESLGGAGIRDGRNICYQMKWIPDERFISAESLQSFEPVASNSQLSRCYALLSEYLKHKTLKQSELSVMEISDGTGDATSAFLGALRSHKTRPAVYDFTSRVISDSVSNKLQDWSGLVNFRALDIDNDPFGQGFQQRSYDLVFACNTLRATLDVESALSNVRQLLKPDGVLVFIEDTETLSTSDWSSALSQASFKMQFAAQADNLSLMVARAIDDAPVPFVKIRFIVEPSLPRSLRSVIAKMPSTLSMKGVQVTTVVSTSWDSKRPHDDAINVVIDNGSSPLLSGVGSERFQQVVDLLQRRSKVLWVSMQDDEKDIVSPKKHLITGLARTAHAENEHLEMVTVDVQQTFTQDVCPKLRDFLSEIILSFPKKGAPREREYAYTSTDVLVPRVIPNNTLNLQIARSDDTITETESFIRSRVPLKLDTQKDSATHTVFVEDESHREILREDFVEIEAKAFGVASKPKGSSTTVNEYAGFVVATGSNVSAFKVGDRVVGWGAASYANRPRVPATQVQLLPGQISFTAAAALPISFMTACHALINIADVQSGQVVLVDGAASDIGQAALSVAKHLRARVIAAVSRSDEAMFLQGSFEIPSSHIIPRDSPFLKEQLRKLASPGGIDIVLGCARSPIPDEIIKAQKPFGTLVQIRSRGNAQPVNGTVSTFDLGSLLQANPRKASQLFEQAMALIGQGLSLAPLKITTLPMNGLEEALKLSRQDGMNKYVVEVEENSTVKAARPSYTLPRLDANATYVVAGGLGDLGQRLLRLMAKAGGRYFVTLSRSGARPTERENVEKELQSIGPGSLLHCAKCDVSQETSVRAALSEIKAAGLPPVKGVIQASVALRDSTLDTMTAEVFDGVLQAKAFGTMNLQRVFAREEDLTFFISLSSAVNIIGTAGQANYNAANSLQDALAQFNKSSNCFYMTLNIGVIEDGAVNNTAIIQSLRRQGLTPIHHDELAAFFEYSLSAEAREAGCHQAVIGFTPESLAETTAVSGAAHTLMFTHVRQTAKIQAADTSDEAMTFEELVGQTDDKDEIEAFVAQVIGTKLADLMSIEPASVNLDESITDFGLDSLIAIELRNWIMREFSAPIQSSEVLDSPNIWSLAQKVTLRSSLTDDDNTDAASSSAAMPASTRPTTRSPSQEPQKRLRPLPIPDLAETLRMLADSRRAICSPEELEETERVVEEFTQSGLELHNTLKTNPSGPDSRLDFYDRHIHLERREPLQDHALFYLGHLTDGAPGHTQAERAAIITVAALNFKKRLESGLLEQNSLNDVALCMETLQWLFHTSQEPGQEIDIARKYASNTNVVVMRRGHLYEIAVHEQDDYASLKGLFADIIRSSEQAMPPVSVLTSKKRDDWAVLRSQLKTLGSNAATLEAIESAAFVVSLDDTAPQTSSERCTSILLNDRHLTNRWLDKMLQFTIAANGVSSLVGENSKLDGLSARQLSEYITDEIFGTQSVGDKTTPPASAMRRLTLETSPAIAQAISEQTASNLARYKTIGATRRHYAALNRSFLGNRGLRSKGTVLIAILMATRMFYGYFEPVWETVTVAKYAKGRIDWLQSLTPDIVRWIEAALGFKQERKGDVADLASKLKDAGAGHVQSLRRIADGRGYVEPLYALMGAALSEGKPLPALFESSAWKYSDRHLSPKMAKTDCLGSGGYLRMQEGGFLMPNPDTVFIHYEVHHADPLVLVQGREEDVARFEGCLDEAIETVRTVIERGLMAKV</sequence>
<dbReference type="SUPFAM" id="SSF53335">
    <property type="entry name" value="S-adenosyl-L-methionine-dependent methyltransferases"/>
    <property type="match status" value="1"/>
</dbReference>
<feature type="compositionally biased region" description="Polar residues" evidence="9">
    <location>
        <begin position="2360"/>
        <end position="2370"/>
    </location>
</feature>
<dbReference type="OMA" id="VQPHRIF"/>
<dbReference type="InterPro" id="IPR049552">
    <property type="entry name" value="PKS_DH_N"/>
</dbReference>
<keyword evidence="1" id="KW-0596">Phosphopantetheine</keyword>
<gene>
    <name evidence="13" type="ORF">UCREL1_7377</name>
</gene>
<feature type="compositionally biased region" description="Low complexity" evidence="9">
    <location>
        <begin position="2348"/>
        <end position="2359"/>
    </location>
</feature>
<dbReference type="InterPro" id="IPR020806">
    <property type="entry name" value="PKS_PP-bd"/>
</dbReference>
<dbReference type="Gene3D" id="3.30.559.70">
    <property type="entry name" value="Choline/Carnitine o-acyltransferase, domain 2"/>
    <property type="match status" value="1"/>
</dbReference>
<proteinExistence type="predicted"/>
<dbReference type="InterPro" id="IPR042104">
    <property type="entry name" value="PKS_dehydratase_sf"/>
</dbReference>
<dbReference type="SUPFAM" id="SSF52151">
    <property type="entry name" value="FabD/lysophospholipase-like"/>
    <property type="match status" value="1"/>
</dbReference>
<dbReference type="Gene3D" id="3.40.47.10">
    <property type="match status" value="1"/>
</dbReference>
<dbReference type="InterPro" id="IPR042231">
    <property type="entry name" value="Cho/carn_acyl_trans_2"/>
</dbReference>
<dbReference type="Gene3D" id="3.10.129.110">
    <property type="entry name" value="Polyketide synthase dehydratase"/>
    <property type="match status" value="1"/>
</dbReference>
<dbReference type="GO" id="GO:0030639">
    <property type="term" value="P:polyketide biosynthetic process"/>
    <property type="evidence" value="ECO:0007669"/>
    <property type="project" value="UniProtKB-ARBA"/>
</dbReference>
<dbReference type="Pfam" id="PF08659">
    <property type="entry name" value="KR"/>
    <property type="match status" value="1"/>
</dbReference>
<dbReference type="InterPro" id="IPR014030">
    <property type="entry name" value="Ketoacyl_synth_N"/>
</dbReference>
<dbReference type="SUPFAM" id="SSF50129">
    <property type="entry name" value="GroES-like"/>
    <property type="match status" value="1"/>
</dbReference>
<dbReference type="Pfam" id="PF08242">
    <property type="entry name" value="Methyltransf_12"/>
    <property type="match status" value="1"/>
</dbReference>
<dbReference type="InterPro" id="IPR049900">
    <property type="entry name" value="PKS_mFAS_DH"/>
</dbReference>
<dbReference type="Pfam" id="PF16197">
    <property type="entry name" value="KAsynt_C_assoc"/>
    <property type="match status" value="1"/>
</dbReference>
<dbReference type="InterPro" id="IPR056501">
    <property type="entry name" value="NAD-bd_HRPKS_sdrA"/>
</dbReference>
<dbReference type="InterPro" id="IPR006162">
    <property type="entry name" value="Ppantetheine_attach_site"/>
</dbReference>
<dbReference type="PROSITE" id="PS50075">
    <property type="entry name" value="CARRIER"/>
    <property type="match status" value="1"/>
</dbReference>
<dbReference type="Gene3D" id="3.40.366.10">
    <property type="entry name" value="Malonyl-Coenzyme A Acyl Carrier Protein, domain 2"/>
    <property type="match status" value="1"/>
</dbReference>
<evidence type="ECO:0000256" key="8">
    <source>
        <dbReference type="PROSITE-ProRule" id="PRU01363"/>
    </source>
</evidence>
<dbReference type="Gene3D" id="3.40.50.720">
    <property type="entry name" value="NAD(P)-binding Rossmann-like Domain"/>
    <property type="match status" value="2"/>
</dbReference>
<dbReference type="CDD" id="cd02440">
    <property type="entry name" value="AdoMet_MTases"/>
    <property type="match status" value="1"/>
</dbReference>
<evidence type="ECO:0000313" key="14">
    <source>
        <dbReference type="Proteomes" id="UP000012174"/>
    </source>
</evidence>
<keyword evidence="7" id="KW-0012">Acyltransferase</keyword>
<dbReference type="InterPro" id="IPR036736">
    <property type="entry name" value="ACP-like_sf"/>
</dbReference>
<organism evidence="13 14">
    <name type="scientific">Eutypa lata (strain UCR-EL1)</name>
    <name type="common">Grapevine dieback disease fungus</name>
    <name type="synonym">Eutypa armeniacae</name>
    <dbReference type="NCBI Taxonomy" id="1287681"/>
    <lineage>
        <taxon>Eukaryota</taxon>
        <taxon>Fungi</taxon>
        <taxon>Dikarya</taxon>
        <taxon>Ascomycota</taxon>
        <taxon>Pezizomycotina</taxon>
        <taxon>Sordariomycetes</taxon>
        <taxon>Xylariomycetidae</taxon>
        <taxon>Xylariales</taxon>
        <taxon>Diatrypaceae</taxon>
        <taxon>Eutypa</taxon>
    </lineage>
</organism>
<keyword evidence="14" id="KW-1185">Reference proteome</keyword>
<dbReference type="PROSITE" id="PS00012">
    <property type="entry name" value="PHOSPHOPANTETHEINE"/>
    <property type="match status" value="1"/>
</dbReference>
<dbReference type="InterPro" id="IPR016036">
    <property type="entry name" value="Malonyl_transacylase_ACP-bd"/>
</dbReference>
<dbReference type="PANTHER" id="PTHR43775">
    <property type="entry name" value="FATTY ACID SYNTHASE"/>
    <property type="match status" value="1"/>
</dbReference>
<evidence type="ECO:0000256" key="9">
    <source>
        <dbReference type="SAM" id="MobiDB-lite"/>
    </source>
</evidence>
<dbReference type="Proteomes" id="UP000012174">
    <property type="component" value="Unassembled WGS sequence"/>
</dbReference>
<dbReference type="InterPro" id="IPR042572">
    <property type="entry name" value="Carn_acyl_trans_N"/>
</dbReference>
<dbReference type="InterPro" id="IPR032821">
    <property type="entry name" value="PKS_assoc"/>
</dbReference>
<dbReference type="Pfam" id="PF00698">
    <property type="entry name" value="Acyl_transf_1"/>
    <property type="match status" value="1"/>
</dbReference>
<dbReference type="InterPro" id="IPR057326">
    <property type="entry name" value="KR_dom"/>
</dbReference>
<dbReference type="Gene3D" id="3.40.50.150">
    <property type="entry name" value="Vaccinia Virus protein VP39"/>
    <property type="match status" value="1"/>
</dbReference>
<keyword evidence="4" id="KW-0521">NADP</keyword>
<dbReference type="InterPro" id="IPR011032">
    <property type="entry name" value="GroES-like_sf"/>
</dbReference>
<dbReference type="SUPFAM" id="SSF55048">
    <property type="entry name" value="Probable ACP-binding domain of malonyl-CoA ACP transacylase"/>
    <property type="match status" value="1"/>
</dbReference>
<dbReference type="Pfam" id="PF14765">
    <property type="entry name" value="PS-DH"/>
    <property type="match status" value="1"/>
</dbReference>
<dbReference type="InterPro" id="IPR020841">
    <property type="entry name" value="PKS_Beta-ketoAc_synthase_dom"/>
</dbReference>
<evidence type="ECO:0000256" key="6">
    <source>
        <dbReference type="ARBA" id="ARBA00023268"/>
    </source>
</evidence>
<feature type="domain" description="PKS/mFAS DH" evidence="12">
    <location>
        <begin position="920"/>
        <end position="1235"/>
    </location>
</feature>
<dbReference type="InterPro" id="IPR029063">
    <property type="entry name" value="SAM-dependent_MTases_sf"/>
</dbReference>
<keyword evidence="6" id="KW-0511">Multifunctional enzyme</keyword>
<dbReference type="SUPFAM" id="SSF53901">
    <property type="entry name" value="Thiolase-like"/>
    <property type="match status" value="1"/>
</dbReference>
<accession>M7T776</accession>
<dbReference type="SMART" id="SM00825">
    <property type="entry name" value="PKS_KS"/>
    <property type="match status" value="1"/>
</dbReference>
<dbReference type="InterPro" id="IPR016035">
    <property type="entry name" value="Acyl_Trfase/lysoPLipase"/>
</dbReference>
<dbReference type="InterPro" id="IPR001227">
    <property type="entry name" value="Ac_transferase_dom_sf"/>
</dbReference>
<dbReference type="InterPro" id="IPR014043">
    <property type="entry name" value="Acyl_transferase_dom"/>
</dbReference>
<evidence type="ECO:0000256" key="5">
    <source>
        <dbReference type="ARBA" id="ARBA00023002"/>
    </source>
</evidence>
<feature type="domain" description="Carrier" evidence="10">
    <location>
        <begin position="2261"/>
        <end position="2339"/>
    </location>
</feature>
<dbReference type="InterPro" id="IPR039551">
    <property type="entry name" value="Cho/carn_acyl_trans"/>
</dbReference>
<dbReference type="InterPro" id="IPR050091">
    <property type="entry name" value="PKS_NRPS_Biosynth_Enz"/>
</dbReference>
<name>M7T776_EUTLA</name>
<evidence type="ECO:0000259" key="11">
    <source>
        <dbReference type="PROSITE" id="PS52004"/>
    </source>
</evidence>
<dbReference type="PANTHER" id="PTHR43775:SF22">
    <property type="entry name" value="SYNTHASE, PUTATIVE (JCVI)-RELATED"/>
    <property type="match status" value="1"/>
</dbReference>
<feature type="region of interest" description="N-terminal hotdog fold" evidence="8">
    <location>
        <begin position="920"/>
        <end position="1056"/>
    </location>
</feature>
<dbReference type="Gene3D" id="1.10.1200.10">
    <property type="entry name" value="ACP-like"/>
    <property type="match status" value="1"/>
</dbReference>
<dbReference type="InterPro" id="IPR020807">
    <property type="entry name" value="PKS_DH"/>
</dbReference>
<dbReference type="Pfam" id="PF02801">
    <property type="entry name" value="Ketoacyl-synt_C"/>
    <property type="match status" value="1"/>
</dbReference>
<dbReference type="PROSITE" id="PS52019">
    <property type="entry name" value="PKS_MFAS_DH"/>
    <property type="match status" value="1"/>
</dbReference>
<evidence type="ECO:0000256" key="3">
    <source>
        <dbReference type="ARBA" id="ARBA00022679"/>
    </source>
</evidence>
<dbReference type="CDD" id="cd05195">
    <property type="entry name" value="enoyl_red"/>
    <property type="match status" value="1"/>
</dbReference>
<dbReference type="SMART" id="SM00822">
    <property type="entry name" value="PKS_KR"/>
    <property type="match status" value="1"/>
</dbReference>
<reference evidence="14" key="1">
    <citation type="journal article" date="2013" name="Genome Announc.">
        <title>Draft genome sequence of the grapevine dieback fungus Eutypa lata UCR-EL1.</title>
        <authorList>
            <person name="Blanco-Ulate B."/>
            <person name="Rolshausen P.E."/>
            <person name="Cantu D."/>
        </authorList>
    </citation>
    <scope>NUCLEOTIDE SEQUENCE [LARGE SCALE GENOMIC DNA]</scope>
    <source>
        <strain evidence="14">UCR-EL1</strain>
    </source>
</reference>
<feature type="region of interest" description="C-terminal hotdog fold" evidence="8">
    <location>
        <begin position="1080"/>
        <end position="1235"/>
    </location>
</feature>
<feature type="domain" description="Ketosynthase family 3 (KS3)" evidence="11">
    <location>
        <begin position="6"/>
        <end position="432"/>
    </location>
</feature>
<keyword evidence="3" id="KW-0808">Transferase</keyword>
<dbReference type="InterPro" id="IPR036291">
    <property type="entry name" value="NAD(P)-bd_dom_sf"/>
</dbReference>
<evidence type="ECO:0000259" key="10">
    <source>
        <dbReference type="PROSITE" id="PS50075"/>
    </source>
</evidence>
<evidence type="ECO:0000259" key="12">
    <source>
        <dbReference type="PROSITE" id="PS52019"/>
    </source>
</evidence>
<evidence type="ECO:0000256" key="7">
    <source>
        <dbReference type="ARBA" id="ARBA00023315"/>
    </source>
</evidence>
<dbReference type="GO" id="GO:0006633">
    <property type="term" value="P:fatty acid biosynthetic process"/>
    <property type="evidence" value="ECO:0007669"/>
    <property type="project" value="TreeGrafter"/>
</dbReference>
<dbReference type="GO" id="GO:0031177">
    <property type="term" value="F:phosphopantetheine binding"/>
    <property type="evidence" value="ECO:0007669"/>
    <property type="project" value="InterPro"/>
</dbReference>
<dbReference type="Pfam" id="PF00109">
    <property type="entry name" value="ketoacyl-synt"/>
    <property type="match status" value="1"/>
</dbReference>
<evidence type="ECO:0000256" key="1">
    <source>
        <dbReference type="ARBA" id="ARBA00022450"/>
    </source>
</evidence>
<evidence type="ECO:0000256" key="4">
    <source>
        <dbReference type="ARBA" id="ARBA00022857"/>
    </source>
</evidence>
<dbReference type="CDD" id="cd00833">
    <property type="entry name" value="PKS"/>
    <property type="match status" value="1"/>
</dbReference>
<dbReference type="EMBL" id="KB706815">
    <property type="protein sequence ID" value="EMR65646.1"/>
    <property type="molecule type" value="Genomic_DNA"/>
</dbReference>
<feature type="active site" description="Proton acceptor; for dehydratase activity" evidence="8">
    <location>
        <position position="952"/>
    </location>
</feature>
<dbReference type="SMR" id="M7T776"/>
<dbReference type="Gene3D" id="3.90.180.10">
    <property type="entry name" value="Medium-chain alcohol dehydrogenases, catalytic domain"/>
    <property type="match status" value="1"/>
</dbReference>
<dbReference type="InterPro" id="IPR009081">
    <property type="entry name" value="PP-bd_ACP"/>
</dbReference>
<dbReference type="Pfam" id="PF23297">
    <property type="entry name" value="ACP_SdgA_C"/>
    <property type="match status" value="1"/>
</dbReference>
<dbReference type="GO" id="GO:0016491">
    <property type="term" value="F:oxidoreductase activity"/>
    <property type="evidence" value="ECO:0007669"/>
    <property type="project" value="UniProtKB-KW"/>
</dbReference>
<dbReference type="Pfam" id="PF00755">
    <property type="entry name" value="Carn_acyltransf"/>
    <property type="match status" value="1"/>
</dbReference>
<dbReference type="eggNOG" id="KOG3719">
    <property type="taxonomic scope" value="Eukaryota"/>
</dbReference>
<dbReference type="CDD" id="cd05274">
    <property type="entry name" value="KR_FAS_SDR_x"/>
    <property type="match status" value="1"/>
</dbReference>
<dbReference type="InterPro" id="IPR016039">
    <property type="entry name" value="Thiolase-like"/>
</dbReference>
<protein>
    <submittedName>
        <fullName evidence="13">Putative polyketide synthase protein</fullName>
    </submittedName>
</protein>
<feature type="region of interest" description="Disordered" evidence="9">
    <location>
        <begin position="2340"/>
        <end position="2380"/>
    </location>
</feature>
<dbReference type="Pfam" id="PF21089">
    <property type="entry name" value="PKS_DH_N"/>
    <property type="match status" value="1"/>
</dbReference>
<dbReference type="Pfam" id="PF23114">
    <property type="entry name" value="NAD-bd_HRPKS_sdrA"/>
    <property type="match status" value="1"/>
</dbReference>